<comment type="caution">
    <text evidence="1">The sequence shown here is derived from an EMBL/GenBank/DDBJ whole genome shotgun (WGS) entry which is preliminary data.</text>
</comment>
<gene>
    <name evidence="1" type="ORF">C8F04DRAFT_1346772</name>
</gene>
<accession>A0AAD6RVZ5</accession>
<sequence length="461" mass="49666">MSTVPATKVVSKEEFEAKVAEYQNAAGRVVTPADEVLTLETLVGVPAGTLGESAAIFTEEGKVCSNCGRAFTFLDIAETGLNVHSKEFLRDVLTGKHGHILNSGSQTINCHNCGTKGAASGLFAYFSPPFYAWSYTSPSRCLAELATIHTVETGINEMRHTLPIGKRDTVSHLRRFVSSEYRGQGGIGRENVLPSQEIAHSGAKTESESFREGLTSGKKFLRPEVGHGVGMHISSRVGPKSIFENRQLLLANCRKITSHPLTPRQCPFSASFKPIVPPPRPRRVGYSAAFSAIRLCSSGRSLPCTTYPALSGVFPAAREHARILTTVANVILVSRPALTSRCHPELQTFSSASTPSTAPTGFVIKLSSTANFSRRKPHAIRSNGGPPTSSQDSYSMTLKSYTLKSFLCLLPQLSMYLALPQITSSVLPRIDSATRPNVSGITPCPRGARSPGRELFDLGVF</sequence>
<dbReference type="AlphaFoldDB" id="A0AAD6RVZ5"/>
<evidence type="ECO:0000313" key="1">
    <source>
        <dbReference type="EMBL" id="KAJ7016321.1"/>
    </source>
</evidence>
<keyword evidence="2" id="KW-1185">Reference proteome</keyword>
<dbReference type="EMBL" id="JARJCM010000536">
    <property type="protein sequence ID" value="KAJ7016321.1"/>
    <property type="molecule type" value="Genomic_DNA"/>
</dbReference>
<organism evidence="1 2">
    <name type="scientific">Mycena alexandri</name>
    <dbReference type="NCBI Taxonomy" id="1745969"/>
    <lineage>
        <taxon>Eukaryota</taxon>
        <taxon>Fungi</taxon>
        <taxon>Dikarya</taxon>
        <taxon>Basidiomycota</taxon>
        <taxon>Agaricomycotina</taxon>
        <taxon>Agaricomycetes</taxon>
        <taxon>Agaricomycetidae</taxon>
        <taxon>Agaricales</taxon>
        <taxon>Marasmiineae</taxon>
        <taxon>Mycenaceae</taxon>
        <taxon>Mycena</taxon>
    </lineage>
</organism>
<protein>
    <submittedName>
        <fullName evidence="1">Uncharacterized protein</fullName>
    </submittedName>
</protein>
<proteinExistence type="predicted"/>
<name>A0AAD6RVZ5_9AGAR</name>
<evidence type="ECO:0000313" key="2">
    <source>
        <dbReference type="Proteomes" id="UP001218188"/>
    </source>
</evidence>
<reference evidence="1" key="1">
    <citation type="submission" date="2023-03" db="EMBL/GenBank/DDBJ databases">
        <title>Massive genome expansion in bonnet fungi (Mycena s.s.) driven by repeated elements and novel gene families across ecological guilds.</title>
        <authorList>
            <consortium name="Lawrence Berkeley National Laboratory"/>
            <person name="Harder C.B."/>
            <person name="Miyauchi S."/>
            <person name="Viragh M."/>
            <person name="Kuo A."/>
            <person name="Thoen E."/>
            <person name="Andreopoulos B."/>
            <person name="Lu D."/>
            <person name="Skrede I."/>
            <person name="Drula E."/>
            <person name="Henrissat B."/>
            <person name="Morin E."/>
            <person name="Kohler A."/>
            <person name="Barry K."/>
            <person name="LaButti K."/>
            <person name="Morin E."/>
            <person name="Salamov A."/>
            <person name="Lipzen A."/>
            <person name="Mereny Z."/>
            <person name="Hegedus B."/>
            <person name="Baldrian P."/>
            <person name="Stursova M."/>
            <person name="Weitz H."/>
            <person name="Taylor A."/>
            <person name="Grigoriev I.V."/>
            <person name="Nagy L.G."/>
            <person name="Martin F."/>
            <person name="Kauserud H."/>
        </authorList>
    </citation>
    <scope>NUCLEOTIDE SEQUENCE</scope>
    <source>
        <strain evidence="1">CBHHK200</strain>
    </source>
</reference>
<dbReference type="Proteomes" id="UP001218188">
    <property type="component" value="Unassembled WGS sequence"/>
</dbReference>